<proteinExistence type="predicted"/>
<sequence length="86" mass="9824">MTVSSSDNNGSNGSDNKPKGRLYFTKPDTLRVRAIQDPTGKRNLASNRIPCLWLRGMWMSRVGWEVGSRLAIEWKEDCIILRNMKV</sequence>
<accession>A0ABY9YLP0</accession>
<evidence type="ECO:0000313" key="2">
    <source>
        <dbReference type="EMBL" id="WNH51799.1"/>
    </source>
</evidence>
<evidence type="ECO:0000313" key="3">
    <source>
        <dbReference type="Proteomes" id="UP001302072"/>
    </source>
</evidence>
<keyword evidence="3" id="KW-1185">Reference proteome</keyword>
<feature type="compositionally biased region" description="Low complexity" evidence="1">
    <location>
        <begin position="1"/>
        <end position="15"/>
    </location>
</feature>
<feature type="region of interest" description="Disordered" evidence="1">
    <location>
        <begin position="1"/>
        <end position="22"/>
    </location>
</feature>
<organism evidence="2 3">
    <name type="scientific">Stenotrophomonas oahuensis</name>
    <dbReference type="NCBI Taxonomy" id="3003271"/>
    <lineage>
        <taxon>Bacteria</taxon>
        <taxon>Pseudomonadati</taxon>
        <taxon>Pseudomonadota</taxon>
        <taxon>Gammaproteobacteria</taxon>
        <taxon>Lysobacterales</taxon>
        <taxon>Lysobacteraceae</taxon>
        <taxon>Stenotrophomonas</taxon>
    </lineage>
</organism>
<dbReference type="EMBL" id="CP115541">
    <property type="protein sequence ID" value="WNH51799.1"/>
    <property type="molecule type" value="Genomic_DNA"/>
</dbReference>
<dbReference type="Proteomes" id="UP001302072">
    <property type="component" value="Chromosome"/>
</dbReference>
<protein>
    <recommendedName>
        <fullName evidence="4">Toxin SymE-like domain-containing protein</fullName>
    </recommendedName>
</protein>
<evidence type="ECO:0000256" key="1">
    <source>
        <dbReference type="SAM" id="MobiDB-lite"/>
    </source>
</evidence>
<reference evidence="2 3" key="1">
    <citation type="submission" date="2022-12" db="EMBL/GenBank/DDBJ databases">
        <title>Two new species, Stenotrophomonas aracearum and Stenotrophomonas oahuensis, isolated from Anthurium (Araceae family) in Hawaii.</title>
        <authorList>
            <person name="Chunag S.C."/>
            <person name="Dobhal S."/>
            <person name="Alvarez A."/>
            <person name="Arif M."/>
        </authorList>
    </citation>
    <scope>NUCLEOTIDE SEQUENCE [LARGE SCALE GENOMIC DNA]</scope>
    <source>
        <strain evidence="2 3">A5586</strain>
    </source>
</reference>
<evidence type="ECO:0008006" key="4">
    <source>
        <dbReference type="Google" id="ProtNLM"/>
    </source>
</evidence>
<name>A0ABY9YLP0_9GAMM</name>
<dbReference type="RefSeq" id="WP_311191018.1">
    <property type="nucleotide sequence ID" value="NZ_CP115541.1"/>
</dbReference>
<gene>
    <name evidence="2" type="ORF">PDM29_15830</name>
</gene>